<evidence type="ECO:0000313" key="11">
    <source>
        <dbReference type="Proteomes" id="UP000005638"/>
    </source>
</evidence>
<dbReference type="GO" id="GO:0008720">
    <property type="term" value="F:D-lactate dehydrogenase (NAD+) activity"/>
    <property type="evidence" value="ECO:0007669"/>
    <property type="project" value="TreeGrafter"/>
</dbReference>
<dbReference type="Proteomes" id="UP000005638">
    <property type="component" value="Chromosome"/>
</dbReference>
<accession>G8X7Z4</accession>
<evidence type="ECO:0000259" key="9">
    <source>
        <dbReference type="PROSITE" id="PS51387"/>
    </source>
</evidence>
<evidence type="ECO:0000256" key="7">
    <source>
        <dbReference type="ARBA" id="ARBA00023014"/>
    </source>
</evidence>
<dbReference type="InterPro" id="IPR016164">
    <property type="entry name" value="FAD-linked_Oxase-like_C"/>
</dbReference>
<dbReference type="SUPFAM" id="SSF56176">
    <property type="entry name" value="FAD-binding/transporter-associated domain-like"/>
    <property type="match status" value="1"/>
</dbReference>
<dbReference type="PANTHER" id="PTHR11748:SF119">
    <property type="entry name" value="D-2-HYDROXYGLUTARATE DEHYDROGENASE"/>
    <property type="match status" value="1"/>
</dbReference>
<dbReference type="InterPro" id="IPR006094">
    <property type="entry name" value="Oxid_FAD_bind_N"/>
</dbReference>
<dbReference type="eggNOG" id="COG0247">
    <property type="taxonomic scope" value="Bacteria"/>
</dbReference>
<organism evidence="10 11">
    <name type="scientific">Flavobacterium columnare (strain ATCC 49512 / CIP 103533 / TG 44/87)</name>
    <dbReference type="NCBI Taxonomy" id="1041826"/>
    <lineage>
        <taxon>Bacteria</taxon>
        <taxon>Pseudomonadati</taxon>
        <taxon>Bacteroidota</taxon>
        <taxon>Flavobacteriia</taxon>
        <taxon>Flavobacteriales</taxon>
        <taxon>Flavobacteriaceae</taxon>
        <taxon>Flavobacterium</taxon>
    </lineage>
</organism>
<dbReference type="Pfam" id="PF13534">
    <property type="entry name" value="Fer4_17"/>
    <property type="match status" value="1"/>
</dbReference>
<comment type="cofactor">
    <cofactor evidence="1">
        <name>FAD</name>
        <dbReference type="ChEBI" id="CHEBI:57692"/>
    </cofactor>
</comment>
<feature type="domain" description="4Fe-4S ferredoxin-type" evidence="8">
    <location>
        <begin position="616"/>
        <end position="648"/>
    </location>
</feature>
<dbReference type="HOGENOM" id="CLU_010756_0_0_10"/>
<name>G8X7Z4_FLACA</name>
<protein>
    <submittedName>
        <fullName evidence="10">D-lactate dehydrogenase (Cytochrome)</fullName>
    </submittedName>
</protein>
<dbReference type="RefSeq" id="WP_014166373.1">
    <property type="nucleotide sequence ID" value="NC_016510.2"/>
</dbReference>
<proteinExistence type="predicted"/>
<keyword evidence="11" id="KW-1185">Reference proteome</keyword>
<evidence type="ECO:0000259" key="8">
    <source>
        <dbReference type="PROSITE" id="PS51379"/>
    </source>
</evidence>
<dbReference type="InterPro" id="IPR017900">
    <property type="entry name" value="4Fe4S_Fe_S_CS"/>
</dbReference>
<dbReference type="InterPro" id="IPR016169">
    <property type="entry name" value="FAD-bd_PCMH_sub2"/>
</dbReference>
<evidence type="ECO:0000256" key="6">
    <source>
        <dbReference type="ARBA" id="ARBA00023004"/>
    </source>
</evidence>
<dbReference type="PROSITE" id="PS51379">
    <property type="entry name" value="4FE4S_FER_2"/>
    <property type="match status" value="1"/>
</dbReference>
<evidence type="ECO:0000256" key="5">
    <source>
        <dbReference type="ARBA" id="ARBA00023002"/>
    </source>
</evidence>
<dbReference type="InterPro" id="IPR017896">
    <property type="entry name" value="4Fe4S_Fe-S-bd"/>
</dbReference>
<dbReference type="InterPro" id="IPR004113">
    <property type="entry name" value="FAD-bd_oxidored_4_C"/>
</dbReference>
<dbReference type="GO" id="GO:0071949">
    <property type="term" value="F:FAD binding"/>
    <property type="evidence" value="ECO:0007669"/>
    <property type="project" value="InterPro"/>
</dbReference>
<dbReference type="EMBL" id="CP003222">
    <property type="protein sequence ID" value="AEW87108.1"/>
    <property type="molecule type" value="Genomic_DNA"/>
</dbReference>
<dbReference type="PROSITE" id="PS51387">
    <property type="entry name" value="FAD_PCMH"/>
    <property type="match status" value="1"/>
</dbReference>
<dbReference type="Pfam" id="PF02913">
    <property type="entry name" value="FAD-oxidase_C"/>
    <property type="match status" value="1"/>
</dbReference>
<gene>
    <name evidence="10" type="ordered locus">FCOL_11535</name>
</gene>
<keyword evidence="5" id="KW-0560">Oxidoreductase</keyword>
<keyword evidence="7" id="KW-0411">Iron-sulfur</keyword>
<dbReference type="Gene3D" id="3.30.70.2740">
    <property type="match status" value="1"/>
</dbReference>
<keyword evidence="3" id="KW-0479">Metal-binding</keyword>
<evidence type="ECO:0000256" key="1">
    <source>
        <dbReference type="ARBA" id="ARBA00001974"/>
    </source>
</evidence>
<dbReference type="InterPro" id="IPR036318">
    <property type="entry name" value="FAD-bd_PCMH-like_sf"/>
</dbReference>
<keyword evidence="4" id="KW-0274">FAD</keyword>
<dbReference type="GO" id="GO:0051536">
    <property type="term" value="F:iron-sulfur cluster binding"/>
    <property type="evidence" value="ECO:0007669"/>
    <property type="project" value="UniProtKB-KW"/>
</dbReference>
<dbReference type="GO" id="GO:0046872">
    <property type="term" value="F:metal ion binding"/>
    <property type="evidence" value="ECO:0007669"/>
    <property type="project" value="UniProtKB-KW"/>
</dbReference>
<evidence type="ECO:0000256" key="3">
    <source>
        <dbReference type="ARBA" id="ARBA00022723"/>
    </source>
</evidence>
<dbReference type="Pfam" id="PF01565">
    <property type="entry name" value="FAD_binding_4"/>
    <property type="match status" value="1"/>
</dbReference>
<dbReference type="AlphaFoldDB" id="G8X7Z4"/>
<reference evidence="10 11" key="1">
    <citation type="journal article" date="2012" name="J. Bacteriol.">
        <title>Genome Sequence of the Fish Pathogen Flavobacterium columnare ATCC 49512.</title>
        <authorList>
            <person name="Tekedar H.C."/>
            <person name="Karsi A."/>
            <person name="Gillaspy A.F."/>
            <person name="Dyer D.W."/>
            <person name="Benton N.R."/>
            <person name="Zaitshik J."/>
            <person name="Vamenta S."/>
            <person name="Banes M.M."/>
            <person name="Gulsoy N."/>
            <person name="Aboko-Cole M."/>
            <person name="Waldbieser G.C."/>
            <person name="Lawrence M.L."/>
        </authorList>
    </citation>
    <scope>NUCLEOTIDE SEQUENCE [LARGE SCALE GENOMIC DNA]</scope>
    <source>
        <strain evidence="11">ATCC 49512 / CIP 103533 / TG 44/87</strain>
    </source>
</reference>
<dbReference type="GeneID" id="60758071"/>
<dbReference type="STRING" id="1041826.FCOL_11535"/>
<dbReference type="Gene3D" id="3.30.465.10">
    <property type="match status" value="1"/>
</dbReference>
<dbReference type="InterPro" id="IPR016166">
    <property type="entry name" value="FAD-bd_PCMH"/>
</dbReference>
<keyword evidence="2" id="KW-0285">Flavoprotein</keyword>
<dbReference type="PANTHER" id="PTHR11748">
    <property type="entry name" value="D-LACTATE DEHYDROGENASE"/>
    <property type="match status" value="1"/>
</dbReference>
<evidence type="ECO:0000256" key="4">
    <source>
        <dbReference type="ARBA" id="ARBA00022827"/>
    </source>
</evidence>
<dbReference type="GO" id="GO:0004458">
    <property type="term" value="F:D-lactate dehydrogenase (cytochrome) activity"/>
    <property type="evidence" value="ECO:0007669"/>
    <property type="project" value="TreeGrafter"/>
</dbReference>
<sequence>MKLDVLEQSLQGKLYHDTTMRTLYATDASAYREMPMAVAVPESKEDIKKIIDFARTNKLSVIPRAAGTSLAGQVVGQGIVVDISQKFTSILSVNKEEKSAWVQPGVIRDELNLDLKKYGLFFGPETSTSNRCMIGGMVGNNACGARSVVYGSTREHLLEIKGYLADGNEVTFGELTNEEFEAKCQGINVVSELEQKIYLQAKEILSNPVNQELFNANYPKKTIPRRNTGYALDLLADTAPFGNFQEKFNFCKLIAGSEGTLFFATEIKLNLVDALKPKAGLVCVHCDSINASLKANLIALEYNPDSVELIDHYILDCTKENIEQSKNRFFVQGDPKAILVVEFLRDTVEEIQETAQKMEEQMRAAGLGYHFPIVYGEDTNKVWNLRKAGLGLLSNIPGDAKAVAVIEDTAVAVEDLPDFIEEFNKILESRNLFCVHYAHAATGELHLRPIIDLKTQEGTNMFRTIATDIAYLVKKYKGSLSGEHGDGRLRGEFIPFMLGEDIYQMFIQVKNTWDPWGVFNPGKIVNTPPMDTSLRYQVGQVTPMPETYFDFSELNGFVRSAEMCNGSGDCRKTEKSGGTMCPSYMATRNEKHTTRARANILRETITHSKKINPFDHEEIIDVLDLCLSCKGCKSECPSNVDMAKLKAEALQQYHDKNGIKFRSKLIGHTPRVNKMFAQVPFLYNLSTKGFLGTLVKKTTGFATERSLPEMYKITFEKWIAKFNQEGTFENGEVYLYSDEFLNYFDVTIGQTAVKLLNKLGYKVIVPSIGISGRTYLSKGMVKIAREIAEKNVEKVYDLLPKEAVLVGIEPSAILTFRDEYPDLCRNDLKNKAKQIAKKTFLIEEFLAQEIEKGKITSDHFTDKEERVRMHGHCFQKALSSLVPLKQILSLPKNYTVLNIPSGCCGMAGSFGYEKEHYEISMNIGELVLFPTIRQESKETIISASGTSCRHQIADGTGRQAQHPVEILYKALK</sequence>
<dbReference type="SUPFAM" id="SSF55103">
    <property type="entry name" value="FAD-linked oxidases, C-terminal domain"/>
    <property type="match status" value="1"/>
</dbReference>
<dbReference type="eggNOG" id="COG0277">
    <property type="taxonomic scope" value="Bacteria"/>
</dbReference>
<dbReference type="PROSITE" id="PS00198">
    <property type="entry name" value="4FE4S_FER_1"/>
    <property type="match status" value="1"/>
</dbReference>
<feature type="domain" description="FAD-binding PCMH-type" evidence="9">
    <location>
        <begin position="31"/>
        <end position="274"/>
    </location>
</feature>
<dbReference type="GO" id="GO:1903457">
    <property type="term" value="P:lactate catabolic process"/>
    <property type="evidence" value="ECO:0007669"/>
    <property type="project" value="TreeGrafter"/>
</dbReference>
<evidence type="ECO:0000256" key="2">
    <source>
        <dbReference type="ARBA" id="ARBA00022630"/>
    </source>
</evidence>
<evidence type="ECO:0000313" key="10">
    <source>
        <dbReference type="EMBL" id="AEW87108.1"/>
    </source>
</evidence>
<keyword evidence="6" id="KW-0408">Iron</keyword>
<dbReference type="KEGG" id="fco:FCOL_11535"/>
<dbReference type="SUPFAM" id="SSF46548">
    <property type="entry name" value="alpha-helical ferredoxin"/>
    <property type="match status" value="1"/>
</dbReference>